<dbReference type="EMBL" id="QJHK01000007">
    <property type="protein sequence ID" value="PXY40925.1"/>
    <property type="molecule type" value="Genomic_DNA"/>
</dbReference>
<dbReference type="AlphaFoldDB" id="A0A2V4BPQ8"/>
<keyword evidence="3" id="KW-0804">Transcription</keyword>
<keyword evidence="7" id="KW-1185">Reference proteome</keyword>
<keyword evidence="1" id="KW-0805">Transcription regulation</keyword>
<dbReference type="InterPro" id="IPR036390">
    <property type="entry name" value="WH_DNA-bd_sf"/>
</dbReference>
<dbReference type="RefSeq" id="WP_110306533.1">
    <property type="nucleotide sequence ID" value="NZ_QJHK01000007.1"/>
</dbReference>
<dbReference type="InterPro" id="IPR001763">
    <property type="entry name" value="Rhodanese-like_dom"/>
</dbReference>
<protein>
    <submittedName>
        <fullName evidence="6">ArsR family transcriptional regulator</fullName>
    </submittedName>
</protein>
<dbReference type="SMART" id="SM00450">
    <property type="entry name" value="RHOD"/>
    <property type="match status" value="1"/>
</dbReference>
<dbReference type="GO" id="GO:0003677">
    <property type="term" value="F:DNA binding"/>
    <property type="evidence" value="ECO:0007669"/>
    <property type="project" value="UniProtKB-KW"/>
</dbReference>
<comment type="caution">
    <text evidence="6">The sequence shown here is derived from an EMBL/GenBank/DDBJ whole genome shotgun (WGS) entry which is preliminary data.</text>
</comment>
<gene>
    <name evidence="6" type="ORF">DMB65_10135</name>
</gene>
<evidence type="ECO:0000256" key="1">
    <source>
        <dbReference type="ARBA" id="ARBA00023015"/>
    </source>
</evidence>
<dbReference type="Proteomes" id="UP000247903">
    <property type="component" value="Unassembled WGS sequence"/>
</dbReference>
<dbReference type="PROSITE" id="PS50987">
    <property type="entry name" value="HTH_ARSR_2"/>
    <property type="match status" value="1"/>
</dbReference>
<dbReference type="InterPro" id="IPR036873">
    <property type="entry name" value="Rhodanese-like_dom_sf"/>
</dbReference>
<dbReference type="OrthoDB" id="9800872at2"/>
<evidence type="ECO:0000313" key="7">
    <source>
        <dbReference type="Proteomes" id="UP000247903"/>
    </source>
</evidence>
<dbReference type="SUPFAM" id="SSF46785">
    <property type="entry name" value="Winged helix' DNA-binding domain"/>
    <property type="match status" value="1"/>
</dbReference>
<reference evidence="6 7" key="1">
    <citation type="submission" date="2018-05" db="EMBL/GenBank/DDBJ databases">
        <title>Flavobacterium sp. strain IMCC34759, incomplete genome.</title>
        <authorList>
            <person name="Joung Y."/>
            <person name="Cho J."/>
        </authorList>
    </citation>
    <scope>NUCLEOTIDE SEQUENCE [LARGE SCALE GENOMIC DNA]</scope>
    <source>
        <strain evidence="6 7">IMCC34759</strain>
    </source>
</reference>
<sequence>MDKRDFKNEVYGELSKISKAMSNPHRIEIIDLLAQRPYAVEEIASCTSISTANASQHLQVLKSAGLVTVNRRGYFIYYSLASEKVFDVWRGLRELGIEQSSKAREAVDRFRMNYHSLQPAGIDEIYEKVSKGKITLIDVRPEDEFIYGHIQNALSIPIDKLVSRLEELSKEMEIIVYCRGPFCIYADQAVEILTKEGFNANRMIEGYPDWKSRNFPVSFSA</sequence>
<dbReference type="SUPFAM" id="SSF52821">
    <property type="entry name" value="Rhodanese/Cell cycle control phosphatase"/>
    <property type="match status" value="1"/>
</dbReference>
<dbReference type="Pfam" id="PF00581">
    <property type="entry name" value="Rhodanese"/>
    <property type="match status" value="1"/>
</dbReference>
<name>A0A2V4BPQ8_9FLAO</name>
<dbReference type="InterPro" id="IPR001845">
    <property type="entry name" value="HTH_ArsR_DNA-bd_dom"/>
</dbReference>
<dbReference type="InterPro" id="IPR036388">
    <property type="entry name" value="WH-like_DNA-bd_sf"/>
</dbReference>
<dbReference type="InterPro" id="IPR011991">
    <property type="entry name" value="ArsR-like_HTH"/>
</dbReference>
<dbReference type="PANTHER" id="PTHR43132:SF2">
    <property type="entry name" value="ARSENICAL RESISTANCE OPERON REPRESSOR ARSR-RELATED"/>
    <property type="match status" value="1"/>
</dbReference>
<feature type="domain" description="HTH arsR-type" evidence="5">
    <location>
        <begin position="6"/>
        <end position="100"/>
    </location>
</feature>
<proteinExistence type="predicted"/>
<evidence type="ECO:0000259" key="4">
    <source>
        <dbReference type="PROSITE" id="PS50206"/>
    </source>
</evidence>
<dbReference type="PANTHER" id="PTHR43132">
    <property type="entry name" value="ARSENICAL RESISTANCE OPERON REPRESSOR ARSR-RELATED"/>
    <property type="match status" value="1"/>
</dbReference>
<organism evidence="6 7">
    <name type="scientific">Flavobacterium cheongpyeongense</name>
    <dbReference type="NCBI Taxonomy" id="2212651"/>
    <lineage>
        <taxon>Bacteria</taxon>
        <taxon>Pseudomonadati</taxon>
        <taxon>Bacteroidota</taxon>
        <taxon>Flavobacteriia</taxon>
        <taxon>Flavobacteriales</taxon>
        <taxon>Flavobacteriaceae</taxon>
        <taxon>Flavobacterium</taxon>
    </lineage>
</organism>
<dbReference type="CDD" id="cd00090">
    <property type="entry name" value="HTH_ARSR"/>
    <property type="match status" value="1"/>
</dbReference>
<evidence type="ECO:0000259" key="5">
    <source>
        <dbReference type="PROSITE" id="PS50987"/>
    </source>
</evidence>
<dbReference type="CDD" id="cd00158">
    <property type="entry name" value="RHOD"/>
    <property type="match status" value="1"/>
</dbReference>
<dbReference type="NCBIfam" id="NF033788">
    <property type="entry name" value="HTH_metalloreg"/>
    <property type="match status" value="1"/>
</dbReference>
<keyword evidence="2" id="KW-0238">DNA-binding</keyword>
<accession>A0A2V4BPQ8</accession>
<evidence type="ECO:0000256" key="2">
    <source>
        <dbReference type="ARBA" id="ARBA00023125"/>
    </source>
</evidence>
<evidence type="ECO:0000256" key="3">
    <source>
        <dbReference type="ARBA" id="ARBA00023163"/>
    </source>
</evidence>
<dbReference type="Gene3D" id="1.10.10.10">
    <property type="entry name" value="Winged helix-like DNA-binding domain superfamily/Winged helix DNA-binding domain"/>
    <property type="match status" value="1"/>
</dbReference>
<dbReference type="GO" id="GO:0003700">
    <property type="term" value="F:DNA-binding transcription factor activity"/>
    <property type="evidence" value="ECO:0007669"/>
    <property type="project" value="InterPro"/>
</dbReference>
<dbReference type="PRINTS" id="PR00778">
    <property type="entry name" value="HTHARSR"/>
</dbReference>
<dbReference type="Gene3D" id="3.40.250.10">
    <property type="entry name" value="Rhodanese-like domain"/>
    <property type="match status" value="1"/>
</dbReference>
<dbReference type="Pfam" id="PF01022">
    <property type="entry name" value="HTH_5"/>
    <property type="match status" value="1"/>
</dbReference>
<evidence type="ECO:0000313" key="6">
    <source>
        <dbReference type="EMBL" id="PXY40925.1"/>
    </source>
</evidence>
<dbReference type="InterPro" id="IPR051011">
    <property type="entry name" value="Metal_resp_trans_reg"/>
</dbReference>
<dbReference type="SMART" id="SM00418">
    <property type="entry name" value="HTH_ARSR"/>
    <property type="match status" value="1"/>
</dbReference>
<feature type="domain" description="Rhodanese" evidence="4">
    <location>
        <begin position="130"/>
        <end position="219"/>
    </location>
</feature>
<dbReference type="PROSITE" id="PS50206">
    <property type="entry name" value="RHODANESE_3"/>
    <property type="match status" value="1"/>
</dbReference>